<name>K0T3A4_THAOC</name>
<dbReference type="AlphaFoldDB" id="K0T3A4"/>
<feature type="compositionally biased region" description="Basic residues" evidence="1">
    <location>
        <begin position="459"/>
        <end position="476"/>
    </location>
</feature>
<organism evidence="3 4">
    <name type="scientific">Thalassiosira oceanica</name>
    <name type="common">Marine diatom</name>
    <dbReference type="NCBI Taxonomy" id="159749"/>
    <lineage>
        <taxon>Eukaryota</taxon>
        <taxon>Sar</taxon>
        <taxon>Stramenopiles</taxon>
        <taxon>Ochrophyta</taxon>
        <taxon>Bacillariophyta</taxon>
        <taxon>Coscinodiscophyceae</taxon>
        <taxon>Thalassiosirophycidae</taxon>
        <taxon>Thalassiosirales</taxon>
        <taxon>Thalassiosiraceae</taxon>
        <taxon>Thalassiosira</taxon>
    </lineage>
</organism>
<accession>K0T3A4</accession>
<dbReference type="Proteomes" id="UP000266841">
    <property type="component" value="Unassembled WGS sequence"/>
</dbReference>
<dbReference type="eggNOG" id="KOG1191">
    <property type="taxonomic scope" value="Eukaryota"/>
</dbReference>
<feature type="region of interest" description="Disordered" evidence="1">
    <location>
        <begin position="400"/>
        <end position="419"/>
    </location>
</feature>
<dbReference type="InterPro" id="IPR027417">
    <property type="entry name" value="P-loop_NTPase"/>
</dbReference>
<dbReference type="SUPFAM" id="SSF52540">
    <property type="entry name" value="P-loop containing nucleoside triphosphate hydrolases"/>
    <property type="match status" value="1"/>
</dbReference>
<feature type="compositionally biased region" description="Basic and acidic residues" evidence="1">
    <location>
        <begin position="642"/>
        <end position="653"/>
    </location>
</feature>
<protein>
    <recommendedName>
        <fullName evidence="2">EngA-type G domain-containing protein</fullName>
    </recommendedName>
</protein>
<dbReference type="OrthoDB" id="8954335at2759"/>
<feature type="region of interest" description="Disordered" evidence="1">
    <location>
        <begin position="424"/>
        <end position="565"/>
    </location>
</feature>
<dbReference type="PANTHER" id="PTHR43834">
    <property type="entry name" value="GTPASE DER"/>
    <property type="match status" value="1"/>
</dbReference>
<dbReference type="CDD" id="cd01894">
    <property type="entry name" value="EngA1"/>
    <property type="match status" value="1"/>
</dbReference>
<dbReference type="InterPro" id="IPR006073">
    <property type="entry name" value="GTP-bd"/>
</dbReference>
<evidence type="ECO:0000259" key="2">
    <source>
        <dbReference type="PROSITE" id="PS51712"/>
    </source>
</evidence>
<dbReference type="PANTHER" id="PTHR43834:SF6">
    <property type="entry name" value="GTPASE DER"/>
    <property type="match status" value="1"/>
</dbReference>
<dbReference type="InterPro" id="IPR005225">
    <property type="entry name" value="Small_GTP-bd"/>
</dbReference>
<proteinExistence type="predicted"/>
<dbReference type="GO" id="GO:0043022">
    <property type="term" value="F:ribosome binding"/>
    <property type="evidence" value="ECO:0007669"/>
    <property type="project" value="TreeGrafter"/>
</dbReference>
<keyword evidence="4" id="KW-1185">Reference proteome</keyword>
<dbReference type="PROSITE" id="PS51712">
    <property type="entry name" value="G_ENGA"/>
    <property type="match status" value="1"/>
</dbReference>
<evidence type="ECO:0000313" key="3">
    <source>
        <dbReference type="EMBL" id="EJK64917.1"/>
    </source>
</evidence>
<dbReference type="InterPro" id="IPR031166">
    <property type="entry name" value="G_ENGA"/>
</dbReference>
<dbReference type="EMBL" id="AGNL01016680">
    <property type="protein sequence ID" value="EJK64917.1"/>
    <property type="molecule type" value="Genomic_DNA"/>
</dbReference>
<feature type="compositionally biased region" description="Basic residues" evidence="1">
    <location>
        <begin position="519"/>
        <end position="538"/>
    </location>
</feature>
<dbReference type="Pfam" id="PF01926">
    <property type="entry name" value="MMR_HSR1"/>
    <property type="match status" value="1"/>
</dbReference>
<comment type="caution">
    <text evidence="3">The sequence shown here is derived from an EMBL/GenBank/DDBJ whole genome shotgun (WGS) entry which is preliminary data.</text>
</comment>
<feature type="compositionally biased region" description="Basic and acidic residues" evidence="1">
    <location>
        <begin position="625"/>
        <end position="634"/>
    </location>
</feature>
<feature type="compositionally biased region" description="Basic residues" evidence="1">
    <location>
        <begin position="551"/>
        <end position="565"/>
    </location>
</feature>
<feature type="non-terminal residue" evidence="3">
    <location>
        <position position="1"/>
    </location>
</feature>
<feature type="region of interest" description="Disordered" evidence="1">
    <location>
        <begin position="605"/>
        <end position="653"/>
    </location>
</feature>
<evidence type="ECO:0000313" key="4">
    <source>
        <dbReference type="Proteomes" id="UP000266841"/>
    </source>
</evidence>
<gene>
    <name evidence="3" type="ORF">THAOC_14293</name>
</gene>
<feature type="compositionally biased region" description="Basic and acidic residues" evidence="1">
    <location>
        <begin position="442"/>
        <end position="458"/>
    </location>
</feature>
<evidence type="ECO:0000256" key="1">
    <source>
        <dbReference type="SAM" id="MobiDB-lite"/>
    </source>
</evidence>
<feature type="region of interest" description="Disordered" evidence="1">
    <location>
        <begin position="93"/>
        <end position="115"/>
    </location>
</feature>
<sequence length="653" mass="71476">SWWVTARATKSQASLSRKPKPSASVLLTASCRGSYWGDRGGLFDYPQAFPPRGNITMRRAQVACLLAAASSSAVVDSFSPTHHRHHLPLTTDCPSSRCSPAGRRRTRSRLSSMVSDTEGEQMLVDFYGHEDEFADDDEPLGPRPAAPQEKQPIRRFRRPKKVPLIAVVGRPNVGKSALVNRLAGQQSGGAIVADEEGITRDRTYRNGEFLGEKFQLVDTGGLVFDDNDALFASEIREQAMIAIEESAGVVLVVDGQVGPTSMDEQLATFLRKNVLKSQPVLLAVNKCESDKNGAYLASQFWNLGLGEPRPVSALHGVGTAELLEDLYDGIVAKGSAISGFGTKVKEMEAAQQALVALDKGEPLEGEDETDVFLRQYGVGRDSEEVIRRYEEAMSAFDDVPSMVSTSSPRSGGLLSPHCTLRPVCTQIPRAGGDQRRHRGPAQRREELAPQHDLRLEPRHRQRRRGHHAGLDRRHHGAAPAAGRPRGPTDDLPLRRHGRDPAQGQGGVRAGVLHGEPRPPRHTPRRRRPARPRRHRRRDRAGPRPGPEGLGRRPRVRHHMQQVGRRARQGLEHVRQVGQVLPRGAAPDPVGADPLRLCRDGAAVREDLRRGGRGRRGAQEADIDVGAERGAEGRDTLAAAPGEEERGAGEDILR</sequence>
<dbReference type="GO" id="GO:0005525">
    <property type="term" value="F:GTP binding"/>
    <property type="evidence" value="ECO:0007669"/>
    <property type="project" value="InterPro"/>
</dbReference>
<dbReference type="NCBIfam" id="TIGR00231">
    <property type="entry name" value="small_GTP"/>
    <property type="match status" value="1"/>
</dbReference>
<feature type="region of interest" description="Disordered" evidence="1">
    <location>
        <begin position="133"/>
        <end position="152"/>
    </location>
</feature>
<feature type="domain" description="EngA-type G" evidence="2">
    <location>
        <begin position="163"/>
        <end position="334"/>
    </location>
</feature>
<dbReference type="Gene3D" id="3.40.50.300">
    <property type="entry name" value="P-loop containing nucleotide triphosphate hydrolases"/>
    <property type="match status" value="1"/>
</dbReference>
<reference evidence="3 4" key="1">
    <citation type="journal article" date="2012" name="Genome Biol.">
        <title>Genome and low-iron response of an oceanic diatom adapted to chronic iron limitation.</title>
        <authorList>
            <person name="Lommer M."/>
            <person name="Specht M."/>
            <person name="Roy A.S."/>
            <person name="Kraemer L."/>
            <person name="Andreson R."/>
            <person name="Gutowska M.A."/>
            <person name="Wolf J."/>
            <person name="Bergner S.V."/>
            <person name="Schilhabel M.B."/>
            <person name="Klostermeier U.C."/>
            <person name="Beiko R.G."/>
            <person name="Rosenstiel P."/>
            <person name="Hippler M."/>
            <person name="Laroche J."/>
        </authorList>
    </citation>
    <scope>NUCLEOTIDE SEQUENCE [LARGE SCALE GENOMIC DNA]</scope>
    <source>
        <strain evidence="3 4">CCMP1005</strain>
    </source>
</reference>